<feature type="transmembrane region" description="Helical" evidence="1">
    <location>
        <begin position="39"/>
        <end position="57"/>
    </location>
</feature>
<keyword evidence="1" id="KW-1133">Transmembrane helix</keyword>
<evidence type="ECO:0008006" key="4">
    <source>
        <dbReference type="Google" id="ProtNLM"/>
    </source>
</evidence>
<evidence type="ECO:0000313" key="2">
    <source>
        <dbReference type="EMBL" id="SCF22955.1"/>
    </source>
</evidence>
<dbReference type="AlphaFoldDB" id="A0A1C4YQE6"/>
<keyword evidence="1" id="KW-0812">Transmembrane</keyword>
<evidence type="ECO:0000256" key="1">
    <source>
        <dbReference type="SAM" id="Phobius"/>
    </source>
</evidence>
<sequence>MSDSGRATARRRWLLWAGLLAVIGLALLLVGLIVASGTLAWVEVAVAIVLLVASYALQRLARRETLYRQDRG</sequence>
<dbReference type="Proteomes" id="UP000198242">
    <property type="component" value="Chromosome I"/>
</dbReference>
<reference evidence="3" key="1">
    <citation type="submission" date="2016-06" db="EMBL/GenBank/DDBJ databases">
        <authorList>
            <person name="Varghese N."/>
            <person name="Submissions Spin"/>
        </authorList>
    </citation>
    <scope>NUCLEOTIDE SEQUENCE [LARGE SCALE GENOMIC DNA]</scope>
    <source>
        <strain evidence="3">DSM 43909</strain>
    </source>
</reference>
<keyword evidence="1" id="KW-0472">Membrane</keyword>
<proteinExistence type="predicted"/>
<protein>
    <recommendedName>
        <fullName evidence="4">MYXO-CTERM domain-containing protein</fullName>
    </recommendedName>
</protein>
<accession>A0A1C4YQE6</accession>
<feature type="transmembrane region" description="Helical" evidence="1">
    <location>
        <begin position="12"/>
        <end position="33"/>
    </location>
</feature>
<dbReference type="EMBL" id="LT607411">
    <property type="protein sequence ID" value="SCF22955.1"/>
    <property type="molecule type" value="Genomic_DNA"/>
</dbReference>
<evidence type="ECO:0000313" key="3">
    <source>
        <dbReference type="Proteomes" id="UP000198242"/>
    </source>
</evidence>
<gene>
    <name evidence="2" type="ORF">GA0074695_4562</name>
</gene>
<organism evidence="2 3">
    <name type="scientific">Micromonospora viridifaciens</name>
    <dbReference type="NCBI Taxonomy" id="1881"/>
    <lineage>
        <taxon>Bacteria</taxon>
        <taxon>Bacillati</taxon>
        <taxon>Actinomycetota</taxon>
        <taxon>Actinomycetes</taxon>
        <taxon>Micromonosporales</taxon>
        <taxon>Micromonosporaceae</taxon>
        <taxon>Micromonospora</taxon>
    </lineage>
</organism>
<name>A0A1C4YQE6_MICVI</name>
<dbReference type="RefSeq" id="WP_089008048.1">
    <property type="nucleotide sequence ID" value="NZ_LT607411.1"/>
</dbReference>
<keyword evidence="3" id="KW-1185">Reference proteome</keyword>